<organism evidence="2 3">
    <name type="scientific">Saitoella complicata (strain BCRC 22490 / CBS 7301 / JCM 7358 / NBRC 10748 / NRRL Y-17804)</name>
    <dbReference type="NCBI Taxonomy" id="698492"/>
    <lineage>
        <taxon>Eukaryota</taxon>
        <taxon>Fungi</taxon>
        <taxon>Dikarya</taxon>
        <taxon>Ascomycota</taxon>
        <taxon>Taphrinomycotina</taxon>
        <taxon>Taphrinomycotina incertae sedis</taxon>
        <taxon>Saitoella</taxon>
    </lineage>
</organism>
<reference evidence="2 3" key="3">
    <citation type="journal article" date="2015" name="Genome Announc.">
        <title>Draft Genome Sequence of the Archiascomycetous Yeast Saitoella complicata.</title>
        <authorList>
            <person name="Yamauchi K."/>
            <person name="Kondo S."/>
            <person name="Hamamoto M."/>
            <person name="Takahashi Y."/>
            <person name="Ogura Y."/>
            <person name="Hayashi T."/>
            <person name="Nishida H."/>
        </authorList>
    </citation>
    <scope>NUCLEOTIDE SEQUENCE [LARGE SCALE GENOMIC DNA]</scope>
    <source>
        <strain evidence="2 3">NRRL Y-17804</strain>
    </source>
</reference>
<feature type="region of interest" description="Disordered" evidence="1">
    <location>
        <begin position="56"/>
        <end position="83"/>
    </location>
</feature>
<dbReference type="EMBL" id="BACD03000019">
    <property type="protein sequence ID" value="GAO48967.1"/>
    <property type="molecule type" value="Genomic_DNA"/>
</dbReference>
<dbReference type="Proteomes" id="UP000033140">
    <property type="component" value="Unassembled WGS sequence"/>
</dbReference>
<evidence type="ECO:0000313" key="2">
    <source>
        <dbReference type="EMBL" id="GAO48967.1"/>
    </source>
</evidence>
<comment type="caution">
    <text evidence="2">The sequence shown here is derived from an EMBL/GenBank/DDBJ whole genome shotgun (WGS) entry which is preliminary data.</text>
</comment>
<feature type="compositionally biased region" description="Basic and acidic residues" evidence="1">
    <location>
        <begin position="60"/>
        <end position="70"/>
    </location>
</feature>
<name>A0A0E9NGG7_SAICN</name>
<reference evidence="2 3" key="1">
    <citation type="journal article" date="2011" name="J. Gen. Appl. Microbiol.">
        <title>Draft genome sequencing of the enigmatic yeast Saitoella complicata.</title>
        <authorList>
            <person name="Nishida H."/>
            <person name="Hamamoto M."/>
            <person name="Sugiyama J."/>
        </authorList>
    </citation>
    <scope>NUCLEOTIDE SEQUENCE [LARGE SCALE GENOMIC DNA]</scope>
    <source>
        <strain evidence="2 3">NRRL Y-17804</strain>
    </source>
</reference>
<gene>
    <name evidence="2" type="ORF">G7K_3128-t1</name>
</gene>
<evidence type="ECO:0000256" key="1">
    <source>
        <dbReference type="SAM" id="MobiDB-lite"/>
    </source>
</evidence>
<protein>
    <submittedName>
        <fullName evidence="2">Uncharacterized protein</fullName>
    </submittedName>
</protein>
<accession>A0A0E9NGG7</accession>
<keyword evidence="3" id="KW-1185">Reference proteome</keyword>
<evidence type="ECO:0000313" key="3">
    <source>
        <dbReference type="Proteomes" id="UP000033140"/>
    </source>
</evidence>
<proteinExistence type="predicted"/>
<sequence length="207" mass="22726">MLSFADRVAYACAGDPRPRQPSTLNHSKSTFQRRFSHPLKSPSLLFDSIHCQTSSMSSGELKEKGQEPDTHSNPQIAHPVGLNPGNLQPCGHVVYAACSRGGEISMTRVSGEKKDLSSPEKKKGFVRGGISCSFGEEKGGMTSGFMRERIMELRKRLRCVTHEALKSDFVNWSYTTSLGSTKEPPTLQTADLGFRQASCEEVVCKGR</sequence>
<dbReference type="AlphaFoldDB" id="A0A0E9NGG7"/>
<reference evidence="2 3" key="2">
    <citation type="journal article" date="2014" name="J. Gen. Appl. Microbiol.">
        <title>The early diverging ascomycetous budding yeast Saitoella complicata has three histone deacetylases belonging to the Clr6, Hos2, and Rpd3 lineages.</title>
        <authorList>
            <person name="Nishida H."/>
            <person name="Matsumoto T."/>
            <person name="Kondo S."/>
            <person name="Hamamoto M."/>
            <person name="Yoshikawa H."/>
        </authorList>
    </citation>
    <scope>NUCLEOTIDE SEQUENCE [LARGE SCALE GENOMIC DNA]</scope>
    <source>
        <strain evidence="2 3">NRRL Y-17804</strain>
    </source>
</reference>